<dbReference type="InterPro" id="IPR000390">
    <property type="entry name" value="Small_drug/metabolite_transptr"/>
</dbReference>
<evidence type="ECO:0000313" key="14">
    <source>
        <dbReference type="Proteomes" id="UP001151234"/>
    </source>
</evidence>
<protein>
    <submittedName>
        <fullName evidence="13">EamA family transporter</fullName>
    </submittedName>
</protein>
<dbReference type="GO" id="GO:0009245">
    <property type="term" value="P:lipid A biosynthetic process"/>
    <property type="evidence" value="ECO:0007669"/>
    <property type="project" value="UniProtKB-KW"/>
</dbReference>
<keyword evidence="9" id="KW-0443">Lipid metabolism</keyword>
<reference evidence="13" key="1">
    <citation type="submission" date="2022-11" db="EMBL/GenBank/DDBJ databases">
        <title>Draft genome sequence of Hoeflea poritis E7-10 and Hoeflea prorocentri PM5-8, separated from scleractinian coral Porites lutea and marine dinoflagellate.</title>
        <authorList>
            <person name="Zhang G."/>
            <person name="Wei Q."/>
            <person name="Cai L."/>
        </authorList>
    </citation>
    <scope>NUCLEOTIDE SEQUENCE</scope>
    <source>
        <strain evidence="13">PM5-8</strain>
    </source>
</reference>
<dbReference type="GO" id="GO:0009103">
    <property type="term" value="P:lipopolysaccharide biosynthetic process"/>
    <property type="evidence" value="ECO:0007669"/>
    <property type="project" value="UniProtKB-KW"/>
</dbReference>
<evidence type="ECO:0000259" key="12">
    <source>
        <dbReference type="Pfam" id="PF00892"/>
    </source>
</evidence>
<dbReference type="Pfam" id="PF00892">
    <property type="entry name" value="EamA"/>
    <property type="match status" value="1"/>
</dbReference>
<evidence type="ECO:0000256" key="5">
    <source>
        <dbReference type="ARBA" id="ARBA00022556"/>
    </source>
</evidence>
<evidence type="ECO:0000256" key="4">
    <source>
        <dbReference type="ARBA" id="ARBA00022519"/>
    </source>
</evidence>
<accession>A0A9X3UJP8</accession>
<dbReference type="EMBL" id="JAPJZI010000001">
    <property type="protein sequence ID" value="MDA5397831.1"/>
    <property type="molecule type" value="Genomic_DNA"/>
</dbReference>
<dbReference type="InterPro" id="IPR000620">
    <property type="entry name" value="EamA_dom"/>
</dbReference>
<evidence type="ECO:0000256" key="8">
    <source>
        <dbReference type="ARBA" id="ARBA00022989"/>
    </source>
</evidence>
<dbReference type="InterPro" id="IPR037185">
    <property type="entry name" value="EmrE-like"/>
</dbReference>
<dbReference type="GO" id="GO:0022857">
    <property type="term" value="F:transmembrane transporter activity"/>
    <property type="evidence" value="ECO:0007669"/>
    <property type="project" value="InterPro"/>
</dbReference>
<evidence type="ECO:0000256" key="7">
    <source>
        <dbReference type="ARBA" id="ARBA00022985"/>
    </source>
</evidence>
<evidence type="ECO:0000256" key="3">
    <source>
        <dbReference type="ARBA" id="ARBA00022516"/>
    </source>
</evidence>
<dbReference type="RefSeq" id="WP_267989278.1">
    <property type="nucleotide sequence ID" value="NZ_JAPJZI010000001.1"/>
</dbReference>
<keyword evidence="14" id="KW-1185">Reference proteome</keyword>
<evidence type="ECO:0000256" key="2">
    <source>
        <dbReference type="ARBA" id="ARBA00022475"/>
    </source>
</evidence>
<dbReference type="SUPFAM" id="SSF103481">
    <property type="entry name" value="Multidrug resistance efflux transporter EmrE"/>
    <property type="match status" value="1"/>
</dbReference>
<evidence type="ECO:0000256" key="10">
    <source>
        <dbReference type="ARBA" id="ARBA00023136"/>
    </source>
</evidence>
<keyword evidence="2" id="KW-1003">Cell membrane</keyword>
<dbReference type="PANTHER" id="PTHR30561:SF9">
    <property type="entry name" value="4-AMINO-4-DEOXY-L-ARABINOSE-PHOSPHOUNDECAPRENOL FLIPPASE SUBUNIT ARNF-RELATED"/>
    <property type="match status" value="1"/>
</dbReference>
<comment type="subcellular location">
    <subcellularLocation>
        <location evidence="1">Cell membrane</location>
        <topology evidence="1">Multi-pass membrane protein</topology>
    </subcellularLocation>
</comment>
<organism evidence="13 14">
    <name type="scientific">Hoeflea prorocentri</name>
    <dbReference type="NCBI Taxonomy" id="1922333"/>
    <lineage>
        <taxon>Bacteria</taxon>
        <taxon>Pseudomonadati</taxon>
        <taxon>Pseudomonadota</taxon>
        <taxon>Alphaproteobacteria</taxon>
        <taxon>Hyphomicrobiales</taxon>
        <taxon>Rhizobiaceae</taxon>
        <taxon>Hoeflea</taxon>
    </lineage>
</organism>
<comment type="caution">
    <text evidence="13">The sequence shown here is derived from an EMBL/GenBank/DDBJ whole genome shotgun (WGS) entry which is preliminary data.</text>
</comment>
<feature type="transmembrane region" description="Helical" evidence="11">
    <location>
        <begin position="76"/>
        <end position="96"/>
    </location>
</feature>
<keyword evidence="4" id="KW-0997">Cell inner membrane</keyword>
<dbReference type="Proteomes" id="UP001151234">
    <property type="component" value="Unassembled WGS sequence"/>
</dbReference>
<proteinExistence type="predicted"/>
<dbReference type="AlphaFoldDB" id="A0A9X3UJP8"/>
<sequence>MSYIPFLIFTVLANAGAQLLLKQGMITFDGNAFDAGGLLMKVVAVLFNPWVFAGLVTYVLAMGSHLYVLSKVDVSFAYPFLSLAYVPAAILAYFLFKEDLNAWRVWGILLICVGTAFMAQSGHKDPREIVGYSDRGEPGISKVDT</sequence>
<name>A0A9X3UJP8_9HYPH</name>
<feature type="domain" description="EamA" evidence="12">
    <location>
        <begin position="51"/>
        <end position="118"/>
    </location>
</feature>
<dbReference type="GO" id="GO:0005886">
    <property type="term" value="C:plasma membrane"/>
    <property type="evidence" value="ECO:0007669"/>
    <property type="project" value="UniProtKB-SubCell"/>
</dbReference>
<keyword evidence="6 11" id="KW-0812">Transmembrane</keyword>
<gene>
    <name evidence="13" type="ORF">OQ273_04520</name>
</gene>
<keyword evidence="8 11" id="KW-1133">Transmembrane helix</keyword>
<evidence type="ECO:0000256" key="11">
    <source>
        <dbReference type="SAM" id="Phobius"/>
    </source>
</evidence>
<evidence type="ECO:0000256" key="6">
    <source>
        <dbReference type="ARBA" id="ARBA00022692"/>
    </source>
</evidence>
<keyword evidence="7" id="KW-0448">Lipopolysaccharide biosynthesis</keyword>
<dbReference type="PANTHER" id="PTHR30561">
    <property type="entry name" value="SMR FAMILY PROTON-DEPENDENT DRUG EFFLUX TRANSPORTER SUGE"/>
    <property type="match status" value="1"/>
</dbReference>
<dbReference type="Gene3D" id="1.10.3730.20">
    <property type="match status" value="1"/>
</dbReference>
<feature type="transmembrane region" description="Helical" evidence="11">
    <location>
        <begin position="50"/>
        <end position="69"/>
    </location>
</feature>
<evidence type="ECO:0000256" key="1">
    <source>
        <dbReference type="ARBA" id="ARBA00004651"/>
    </source>
</evidence>
<evidence type="ECO:0000256" key="9">
    <source>
        <dbReference type="ARBA" id="ARBA00023098"/>
    </source>
</evidence>
<keyword evidence="10 11" id="KW-0472">Membrane</keyword>
<evidence type="ECO:0000313" key="13">
    <source>
        <dbReference type="EMBL" id="MDA5397831.1"/>
    </source>
</evidence>
<feature type="transmembrane region" description="Helical" evidence="11">
    <location>
        <begin position="102"/>
        <end position="119"/>
    </location>
</feature>
<keyword evidence="3" id="KW-0444">Lipid biosynthesis</keyword>
<keyword evidence="5" id="KW-0441">Lipid A biosynthesis</keyword>